<dbReference type="InterPro" id="IPR036249">
    <property type="entry name" value="Thioredoxin-like_sf"/>
</dbReference>
<dbReference type="RefSeq" id="WP_243749764.1">
    <property type="nucleotide sequence ID" value="NZ_SNXK01000001.1"/>
</dbReference>
<keyword evidence="2" id="KW-0472">Membrane</keyword>
<name>A0A4V3CQQ2_NOCIG</name>
<feature type="region of interest" description="Disordered" evidence="1">
    <location>
        <begin position="59"/>
        <end position="80"/>
    </location>
</feature>
<accession>A0A4V3CQQ2</accession>
<organism evidence="4 5">
    <name type="scientific">Nocardia ignorata</name>
    <dbReference type="NCBI Taxonomy" id="145285"/>
    <lineage>
        <taxon>Bacteria</taxon>
        <taxon>Bacillati</taxon>
        <taxon>Actinomycetota</taxon>
        <taxon>Actinomycetes</taxon>
        <taxon>Mycobacteriales</taxon>
        <taxon>Nocardiaceae</taxon>
        <taxon>Nocardia</taxon>
    </lineage>
</organism>
<dbReference type="Proteomes" id="UP000295087">
    <property type="component" value="Unassembled WGS sequence"/>
</dbReference>
<keyword evidence="2" id="KW-0812">Transmembrane</keyword>
<keyword evidence="5" id="KW-1185">Reference proteome</keyword>
<dbReference type="Gene3D" id="3.40.30.10">
    <property type="entry name" value="Glutaredoxin"/>
    <property type="match status" value="1"/>
</dbReference>
<feature type="transmembrane region" description="Helical" evidence="2">
    <location>
        <begin position="32"/>
        <end position="55"/>
    </location>
</feature>
<evidence type="ECO:0000256" key="2">
    <source>
        <dbReference type="SAM" id="Phobius"/>
    </source>
</evidence>
<keyword evidence="2" id="KW-1133">Transmembrane helix</keyword>
<dbReference type="AlphaFoldDB" id="A0A4V3CQQ2"/>
<evidence type="ECO:0000259" key="3">
    <source>
        <dbReference type="Pfam" id="PF13462"/>
    </source>
</evidence>
<dbReference type="Pfam" id="PF13462">
    <property type="entry name" value="Thioredoxin_4"/>
    <property type="match status" value="1"/>
</dbReference>
<dbReference type="GO" id="GO:0016853">
    <property type="term" value="F:isomerase activity"/>
    <property type="evidence" value="ECO:0007669"/>
    <property type="project" value="UniProtKB-KW"/>
</dbReference>
<evidence type="ECO:0000256" key="1">
    <source>
        <dbReference type="SAM" id="MobiDB-lite"/>
    </source>
</evidence>
<dbReference type="SUPFAM" id="SSF52833">
    <property type="entry name" value="Thioredoxin-like"/>
    <property type="match status" value="1"/>
</dbReference>
<dbReference type="InterPro" id="IPR012336">
    <property type="entry name" value="Thioredoxin-like_fold"/>
</dbReference>
<keyword evidence="4" id="KW-0413">Isomerase</keyword>
<feature type="domain" description="Thioredoxin-like fold" evidence="3">
    <location>
        <begin position="88"/>
        <end position="249"/>
    </location>
</feature>
<proteinExistence type="predicted"/>
<sequence length="265" mass="27146">MEQTSERHVTTVSTGSKNPLAAAEAADKKRKLAIQVGVAAVLVALVAAIGIGIAMNRSDSDTSTGSGTTGAEGLPTLPATVGSVTPSGSVLIGNPDAKVKVRVVADLQCPACKQFETANGLALAKAAAEGTASVEYQIISFLDKASTNQYSSRAGNAAYCVARSDANKFPNWLQLMFHRQPAEGGAGLSNEQLVAIANETGYTDPAVATCINDKAMVDPLTKTTQTLLTSGLKGTPSVFVDGELIESNAVYTEDGLASVIADAAK</sequence>
<reference evidence="4 5" key="1">
    <citation type="submission" date="2019-03" db="EMBL/GenBank/DDBJ databases">
        <title>Genomic Encyclopedia of Type Strains, Phase IV (KMG-IV): sequencing the most valuable type-strain genomes for metagenomic binning, comparative biology and taxonomic classification.</title>
        <authorList>
            <person name="Goeker M."/>
        </authorList>
    </citation>
    <scope>NUCLEOTIDE SEQUENCE [LARGE SCALE GENOMIC DNA]</scope>
    <source>
        <strain evidence="4 5">DSM 44496</strain>
    </source>
</reference>
<protein>
    <submittedName>
        <fullName evidence="4">Protein-disulfide isomerase</fullName>
    </submittedName>
</protein>
<dbReference type="EMBL" id="SNXK01000001">
    <property type="protein sequence ID" value="TDP42849.1"/>
    <property type="molecule type" value="Genomic_DNA"/>
</dbReference>
<feature type="region of interest" description="Disordered" evidence="1">
    <location>
        <begin position="1"/>
        <end position="20"/>
    </location>
</feature>
<comment type="caution">
    <text evidence="4">The sequence shown here is derived from an EMBL/GenBank/DDBJ whole genome shotgun (WGS) entry which is preliminary data.</text>
</comment>
<evidence type="ECO:0000313" key="5">
    <source>
        <dbReference type="Proteomes" id="UP000295087"/>
    </source>
</evidence>
<gene>
    <name evidence="4" type="ORF">DFR75_1011967</name>
</gene>
<evidence type="ECO:0000313" key="4">
    <source>
        <dbReference type="EMBL" id="TDP42849.1"/>
    </source>
</evidence>